<dbReference type="PANTHER" id="PTHR40470">
    <property type="entry name" value="PHYTANOYL-COA DIOXYGENASE FAMILY PROTEIN (AFU_ORTHOLOGUE AFUA_2G15850)"/>
    <property type="match status" value="1"/>
</dbReference>
<sequence length="296" mass="33319">MDSSDNSHDISGGIDLAAFERDGFVIVDNVLSPDMFEAAKEACEIAVDKGRKEEWPHRRIVGKAFPPWPPSGPDIWGIQHLMHPDLKLPIFKQIYTDPKLLSTACAILSLPSAENLQLELFNLLINPHTTPFSLPYHRDTIPAPTPPEEEAKLLTRPRTGTQYNLALYDDACLIVVPGSHKRPKTAEEVATLKENEKAPLRDEIKVVLKPNQAVFYENDILHRAEYDTKKRVTLHGSLGKEGQVERARMVLQHGVEYLKDDGFAEEMGDAGKRMWRNLIDGYGKSVDKTNIHNIEL</sequence>
<dbReference type="PANTHER" id="PTHR40470:SF1">
    <property type="entry name" value="PHYTANOYL-COA DIOXYGENASE FAMILY PROTEIN (AFU_ORTHOLOGUE AFUA_2G15850)"/>
    <property type="match status" value="1"/>
</dbReference>
<gene>
    <name evidence="1" type="ORF">TWF506_006089</name>
</gene>
<dbReference type="Proteomes" id="UP001307849">
    <property type="component" value="Unassembled WGS sequence"/>
</dbReference>
<protein>
    <recommendedName>
        <fullName evidence="3">Phytanoyl-CoA dioxygenase family protein</fullName>
    </recommendedName>
</protein>
<proteinExistence type="predicted"/>
<dbReference type="InterPro" id="IPR008775">
    <property type="entry name" value="Phytyl_CoA_dOase-like"/>
</dbReference>
<dbReference type="Gene3D" id="2.60.120.620">
    <property type="entry name" value="q2cbj1_9rhob like domain"/>
    <property type="match status" value="1"/>
</dbReference>
<dbReference type="SUPFAM" id="SSF51197">
    <property type="entry name" value="Clavaminate synthase-like"/>
    <property type="match status" value="1"/>
</dbReference>
<dbReference type="AlphaFoldDB" id="A0AAN8NSS6"/>
<evidence type="ECO:0000313" key="2">
    <source>
        <dbReference type="Proteomes" id="UP001307849"/>
    </source>
</evidence>
<organism evidence="1 2">
    <name type="scientific">Arthrobotrys conoides</name>
    <dbReference type="NCBI Taxonomy" id="74498"/>
    <lineage>
        <taxon>Eukaryota</taxon>
        <taxon>Fungi</taxon>
        <taxon>Dikarya</taxon>
        <taxon>Ascomycota</taxon>
        <taxon>Pezizomycotina</taxon>
        <taxon>Orbiliomycetes</taxon>
        <taxon>Orbiliales</taxon>
        <taxon>Orbiliaceae</taxon>
        <taxon>Arthrobotrys</taxon>
    </lineage>
</organism>
<comment type="caution">
    <text evidence="1">The sequence shown here is derived from an EMBL/GenBank/DDBJ whole genome shotgun (WGS) entry which is preliminary data.</text>
</comment>
<name>A0AAN8NSS6_9PEZI</name>
<evidence type="ECO:0000313" key="1">
    <source>
        <dbReference type="EMBL" id="KAK6516177.1"/>
    </source>
</evidence>
<accession>A0AAN8NSS6</accession>
<reference evidence="1 2" key="1">
    <citation type="submission" date="2019-10" db="EMBL/GenBank/DDBJ databases">
        <authorList>
            <person name="Palmer J.M."/>
        </authorList>
    </citation>
    <scope>NUCLEOTIDE SEQUENCE [LARGE SCALE GENOMIC DNA]</scope>
    <source>
        <strain evidence="1 2">TWF506</strain>
    </source>
</reference>
<keyword evidence="2" id="KW-1185">Reference proteome</keyword>
<dbReference type="EMBL" id="JAVHJM010000003">
    <property type="protein sequence ID" value="KAK6516177.1"/>
    <property type="molecule type" value="Genomic_DNA"/>
</dbReference>
<dbReference type="Pfam" id="PF05721">
    <property type="entry name" value="PhyH"/>
    <property type="match status" value="1"/>
</dbReference>
<evidence type="ECO:0008006" key="3">
    <source>
        <dbReference type="Google" id="ProtNLM"/>
    </source>
</evidence>